<keyword evidence="2" id="KW-1185">Reference proteome</keyword>
<gene>
    <name evidence="1" type="ORF">M9H77_30788</name>
</gene>
<dbReference type="EMBL" id="CM044707">
    <property type="protein sequence ID" value="KAI5653601.1"/>
    <property type="molecule type" value="Genomic_DNA"/>
</dbReference>
<dbReference type="Proteomes" id="UP001060085">
    <property type="component" value="Linkage Group LG07"/>
</dbReference>
<comment type="caution">
    <text evidence="1">The sequence shown here is derived from an EMBL/GenBank/DDBJ whole genome shotgun (WGS) entry which is preliminary data.</text>
</comment>
<reference evidence="2" key="1">
    <citation type="journal article" date="2023" name="Nat. Plants">
        <title>Single-cell RNA sequencing provides a high-resolution roadmap for understanding the multicellular compartmentation of specialized metabolism.</title>
        <authorList>
            <person name="Sun S."/>
            <person name="Shen X."/>
            <person name="Li Y."/>
            <person name="Li Y."/>
            <person name="Wang S."/>
            <person name="Li R."/>
            <person name="Zhang H."/>
            <person name="Shen G."/>
            <person name="Guo B."/>
            <person name="Wei J."/>
            <person name="Xu J."/>
            <person name="St-Pierre B."/>
            <person name="Chen S."/>
            <person name="Sun C."/>
        </authorList>
    </citation>
    <scope>NUCLEOTIDE SEQUENCE [LARGE SCALE GENOMIC DNA]</scope>
</reference>
<proteinExistence type="predicted"/>
<name>A0ACB9ZZ62_CATRO</name>
<accession>A0ACB9ZZ62</accession>
<evidence type="ECO:0000313" key="1">
    <source>
        <dbReference type="EMBL" id="KAI5653601.1"/>
    </source>
</evidence>
<protein>
    <submittedName>
        <fullName evidence="1">Uncharacterized protein</fullName>
    </submittedName>
</protein>
<organism evidence="1 2">
    <name type="scientific">Catharanthus roseus</name>
    <name type="common">Madagascar periwinkle</name>
    <name type="synonym">Vinca rosea</name>
    <dbReference type="NCBI Taxonomy" id="4058"/>
    <lineage>
        <taxon>Eukaryota</taxon>
        <taxon>Viridiplantae</taxon>
        <taxon>Streptophyta</taxon>
        <taxon>Embryophyta</taxon>
        <taxon>Tracheophyta</taxon>
        <taxon>Spermatophyta</taxon>
        <taxon>Magnoliopsida</taxon>
        <taxon>eudicotyledons</taxon>
        <taxon>Gunneridae</taxon>
        <taxon>Pentapetalae</taxon>
        <taxon>asterids</taxon>
        <taxon>lamiids</taxon>
        <taxon>Gentianales</taxon>
        <taxon>Apocynaceae</taxon>
        <taxon>Rauvolfioideae</taxon>
        <taxon>Vinceae</taxon>
        <taxon>Catharanthinae</taxon>
        <taxon>Catharanthus</taxon>
    </lineage>
</organism>
<sequence length="325" mass="35685">MAEEQPSRPRKSLALGHYECTLSPLAWTTYSSLGSSSTVTSSATLDIFEKILSVPIIEKLGTEVLSIDAHPVHHFINELSLIDVLLPVPIRSFKGEHHVKGKGSSGQGFYANLSKEFGNPESLAYGQVYVLAGDEGAIWLEAKRLNSNLMKMPYRALFRVLCEKWLSTTNVTAVPKERAHILYALATRKRINICNVIFRNILRKIDQKKASKIAFPCPYLISGYLLSCRGLSLPSDSWVRTLDPLVMPKIVPVSVVPPSPTPSTQGHTGAGRALVSTTIASRDRSCAAVQQCGRLEEFNIKQLVPRGSLEELKGFNCAVCKGSLH</sequence>
<evidence type="ECO:0000313" key="2">
    <source>
        <dbReference type="Proteomes" id="UP001060085"/>
    </source>
</evidence>